<reference evidence="16" key="2">
    <citation type="submission" date="2025-08" db="UniProtKB">
        <authorList>
            <consortium name="Ensembl"/>
        </authorList>
    </citation>
    <scope>IDENTIFICATION</scope>
    <source>
        <strain evidence="16">Isolate ISIS603380</strain>
    </source>
</reference>
<dbReference type="GO" id="GO:0010916">
    <property type="term" value="P:negative regulation of very-low-density lipoprotein particle clearance"/>
    <property type="evidence" value="ECO:0007669"/>
    <property type="project" value="Ensembl"/>
</dbReference>
<dbReference type="GO" id="GO:0070328">
    <property type="term" value="P:triglyceride homeostasis"/>
    <property type="evidence" value="ECO:0007669"/>
    <property type="project" value="Ensembl"/>
</dbReference>
<dbReference type="OMA" id="GTHEPQE"/>
<keyword evidence="5 14" id="KW-0162">Chylomicron</keyword>
<dbReference type="InterPro" id="IPR008019">
    <property type="entry name" value="Apo-CII"/>
</dbReference>
<organism evidence="16 17">
    <name type="scientific">Loxodonta africana</name>
    <name type="common">African elephant</name>
    <dbReference type="NCBI Taxonomy" id="9785"/>
    <lineage>
        <taxon>Eukaryota</taxon>
        <taxon>Metazoa</taxon>
        <taxon>Chordata</taxon>
        <taxon>Craniata</taxon>
        <taxon>Vertebrata</taxon>
        <taxon>Euteleostomi</taxon>
        <taxon>Mammalia</taxon>
        <taxon>Eutheria</taxon>
        <taxon>Afrotheria</taxon>
        <taxon>Proboscidea</taxon>
        <taxon>Elephantidae</taxon>
        <taxon>Loxodonta</taxon>
    </lineage>
</organism>
<keyword evidence="7 14" id="KW-0427">LDL</keyword>
<keyword evidence="17" id="KW-1185">Reference proteome</keyword>
<dbReference type="GO" id="GO:0016004">
    <property type="term" value="F:phospholipase activator activity"/>
    <property type="evidence" value="ECO:0007669"/>
    <property type="project" value="Ensembl"/>
</dbReference>
<evidence type="ECO:0000256" key="9">
    <source>
        <dbReference type="ARBA" id="ARBA00022963"/>
    </source>
</evidence>
<feature type="chain" id="PRO_5003455601" description="Apolipoprotein C-II" evidence="15">
    <location>
        <begin position="23"/>
        <end position="101"/>
    </location>
</feature>
<comment type="function">
    <text evidence="14">Component of chylomicrons, very low-density lipoproteins (VLDL), low-density lipoproteins (LDL), and high-density lipoproteins (HDL) in plasma. Plays an important role in lipoprotein metabolism as an activator of lipoprotein lipase.</text>
</comment>
<evidence type="ECO:0000256" key="3">
    <source>
        <dbReference type="ARBA" id="ARBA00013947"/>
    </source>
</evidence>
<dbReference type="GO" id="GO:0043274">
    <property type="term" value="F:phospholipase binding"/>
    <property type="evidence" value="ECO:0007669"/>
    <property type="project" value="Ensembl"/>
</dbReference>
<dbReference type="STRING" id="9785.ENSLAFP00000019844"/>
<proteinExistence type="inferred from homology"/>
<keyword evidence="12 14" id="KW-0850">VLDL</keyword>
<dbReference type="Proteomes" id="UP000007646">
    <property type="component" value="Unassembled WGS sequence"/>
</dbReference>
<dbReference type="CTD" id="344"/>
<comment type="subcellular location">
    <subcellularLocation>
        <location evidence="1 14">Secreted</location>
    </subcellularLocation>
</comment>
<dbReference type="GO" id="GO:0033700">
    <property type="term" value="P:phospholipid efflux"/>
    <property type="evidence" value="ECO:0007669"/>
    <property type="project" value="Ensembl"/>
</dbReference>
<dbReference type="GO" id="GO:0055102">
    <property type="term" value="F:lipase inhibitor activity"/>
    <property type="evidence" value="ECO:0007669"/>
    <property type="project" value="Ensembl"/>
</dbReference>
<keyword evidence="9 14" id="KW-0442">Lipid degradation</keyword>
<dbReference type="GO" id="GO:0045723">
    <property type="term" value="P:positive regulation of fatty acid biosynthetic process"/>
    <property type="evidence" value="ECO:0007669"/>
    <property type="project" value="Ensembl"/>
</dbReference>
<keyword evidence="6 14" id="KW-0964">Secreted</keyword>
<dbReference type="GO" id="GO:0034361">
    <property type="term" value="C:very-low-density lipoprotein particle"/>
    <property type="evidence" value="ECO:0007669"/>
    <property type="project" value="UniProtKB-UniRule"/>
</dbReference>
<evidence type="ECO:0000313" key="16">
    <source>
        <dbReference type="Ensembl" id="ENSLAFP00000019844.1"/>
    </source>
</evidence>
<dbReference type="GeneID" id="100668149"/>
<dbReference type="GeneTree" id="ENSGT00390000007913"/>
<evidence type="ECO:0000256" key="10">
    <source>
        <dbReference type="ARBA" id="ARBA00023055"/>
    </source>
</evidence>
<protein>
    <recommendedName>
        <fullName evidence="3 14">Apolipoprotein C-II</fullName>
        <shortName evidence="14">Apo-CII</shortName>
        <shortName evidence="14">ApoC-II</shortName>
    </recommendedName>
    <alternativeName>
        <fullName evidence="13 14">Apolipoprotein C2</fullName>
    </alternativeName>
</protein>
<comment type="similarity">
    <text evidence="2 14">Belongs to the apolipoprotein C2 family.</text>
</comment>
<dbReference type="eggNOG" id="ENOG502SEJB">
    <property type="taxonomic scope" value="Eukaryota"/>
</dbReference>
<dbReference type="OrthoDB" id="9881800at2759"/>
<evidence type="ECO:0000256" key="4">
    <source>
        <dbReference type="ARBA" id="ARBA00022448"/>
    </source>
</evidence>
<sequence length="101" mass="11282">MDTRYLLAVFFILLVLGLEVQGDLRPQAEEADGSTFLTWVQKSLRRYWDAAKTTAEGLYQKTALPTVNEKIGDMYTKCTSAATTYLGILTDQIVSIVKGEE</sequence>
<evidence type="ECO:0000256" key="8">
    <source>
        <dbReference type="ARBA" id="ARBA00022850"/>
    </source>
</evidence>
<dbReference type="GO" id="GO:0034362">
    <property type="term" value="C:low-density lipoprotein particle"/>
    <property type="evidence" value="ECO:0007669"/>
    <property type="project" value="UniProtKB-UniRule"/>
</dbReference>
<evidence type="ECO:0000256" key="7">
    <source>
        <dbReference type="ARBA" id="ARBA00022710"/>
    </source>
</evidence>
<dbReference type="FunCoup" id="G3TW86">
    <property type="interactions" value="6"/>
</dbReference>
<gene>
    <name evidence="16" type="primary">APOC2</name>
</gene>
<keyword evidence="4 14" id="KW-0813">Transport</keyword>
<dbReference type="GO" id="GO:0045833">
    <property type="term" value="P:negative regulation of lipid metabolic process"/>
    <property type="evidence" value="ECO:0007669"/>
    <property type="project" value="Ensembl"/>
</dbReference>
<dbReference type="GO" id="GO:0060230">
    <property type="term" value="F:lipoprotein lipase activator activity"/>
    <property type="evidence" value="ECO:0007669"/>
    <property type="project" value="Ensembl"/>
</dbReference>
<dbReference type="GO" id="GO:0034382">
    <property type="term" value="P:chylomicron remnant clearance"/>
    <property type="evidence" value="ECO:0007669"/>
    <property type="project" value="Ensembl"/>
</dbReference>
<evidence type="ECO:0000256" key="2">
    <source>
        <dbReference type="ARBA" id="ARBA00007221"/>
    </source>
</evidence>
<dbReference type="GO" id="GO:0034384">
    <property type="term" value="P:high-density lipoprotein particle clearance"/>
    <property type="evidence" value="ECO:0007669"/>
    <property type="project" value="Ensembl"/>
</dbReference>
<dbReference type="GO" id="GO:0048261">
    <property type="term" value="P:negative regulation of receptor-mediated endocytosis"/>
    <property type="evidence" value="ECO:0007669"/>
    <property type="project" value="Ensembl"/>
</dbReference>
<dbReference type="InParanoid" id="G3TW86"/>
<name>G3TW86_LOXAF</name>
<keyword evidence="8 14" id="KW-0345">HDL</keyword>
<dbReference type="Gene3D" id="1.10.1440.10">
    <property type="entry name" value="Apolipoprotein C-II"/>
    <property type="match status" value="1"/>
</dbReference>
<dbReference type="GO" id="GO:0034366">
    <property type="term" value="C:spherical high-density lipoprotein particle"/>
    <property type="evidence" value="ECO:0007669"/>
    <property type="project" value="Ensembl"/>
</dbReference>
<dbReference type="GO" id="GO:0034371">
    <property type="term" value="P:chylomicron remodeling"/>
    <property type="evidence" value="ECO:0007669"/>
    <property type="project" value="Ensembl"/>
</dbReference>
<accession>G3TW86</accession>
<evidence type="ECO:0000256" key="14">
    <source>
        <dbReference type="RuleBase" id="RU368054"/>
    </source>
</evidence>
<dbReference type="InterPro" id="IPR023121">
    <property type="entry name" value="ApoC-II_dom_sf"/>
</dbReference>
<dbReference type="GO" id="GO:0010902">
    <property type="term" value="P:positive regulation of very-low-density lipoprotein particle remodeling"/>
    <property type="evidence" value="ECO:0007669"/>
    <property type="project" value="Ensembl"/>
</dbReference>
<dbReference type="AlphaFoldDB" id="G3TW86"/>
<evidence type="ECO:0000256" key="5">
    <source>
        <dbReference type="ARBA" id="ARBA00022513"/>
    </source>
</evidence>
<reference evidence="16" key="3">
    <citation type="submission" date="2025-09" db="UniProtKB">
        <authorList>
            <consortium name="Ensembl"/>
        </authorList>
    </citation>
    <scope>IDENTIFICATION</scope>
    <source>
        <strain evidence="16">Isolate ISIS603380</strain>
    </source>
</reference>
<keyword evidence="10 14" id="KW-0445">Lipid transport</keyword>
<evidence type="ECO:0000256" key="15">
    <source>
        <dbReference type="SAM" id="SignalP"/>
    </source>
</evidence>
<evidence type="ECO:0000256" key="11">
    <source>
        <dbReference type="ARBA" id="ARBA00023098"/>
    </source>
</evidence>
<evidence type="ECO:0000256" key="6">
    <source>
        <dbReference type="ARBA" id="ARBA00022525"/>
    </source>
</evidence>
<evidence type="ECO:0000256" key="12">
    <source>
        <dbReference type="ARBA" id="ARBA00023313"/>
    </source>
</evidence>
<dbReference type="GO" id="GO:0033344">
    <property type="term" value="P:cholesterol efflux"/>
    <property type="evidence" value="ECO:0007669"/>
    <property type="project" value="Ensembl"/>
</dbReference>
<dbReference type="GO" id="GO:0032375">
    <property type="term" value="P:negative regulation of cholesterol transport"/>
    <property type="evidence" value="ECO:0007669"/>
    <property type="project" value="Ensembl"/>
</dbReference>
<dbReference type="GO" id="GO:0016042">
    <property type="term" value="P:lipid catabolic process"/>
    <property type="evidence" value="ECO:0007669"/>
    <property type="project" value="UniProtKB-UniRule"/>
</dbReference>
<dbReference type="GO" id="GO:0008289">
    <property type="term" value="F:lipid binding"/>
    <property type="evidence" value="ECO:0007669"/>
    <property type="project" value="Ensembl"/>
</dbReference>
<dbReference type="GO" id="GO:0034363">
    <property type="term" value="C:intermediate-density lipoprotein particle"/>
    <property type="evidence" value="ECO:0007669"/>
    <property type="project" value="Ensembl"/>
</dbReference>
<dbReference type="Pfam" id="PF05355">
    <property type="entry name" value="Apo-CII"/>
    <property type="match status" value="1"/>
</dbReference>
<feature type="signal peptide" evidence="15">
    <location>
        <begin position="1"/>
        <end position="22"/>
    </location>
</feature>
<dbReference type="Ensembl" id="ENSLAFT00000034659.1">
    <property type="protein sequence ID" value="ENSLAFP00000019844.1"/>
    <property type="gene ID" value="ENSLAFG00000027825.1"/>
</dbReference>
<dbReference type="PANTHER" id="PTHR16566">
    <property type="entry name" value="APOLIPOPROTEIN C-II"/>
    <property type="match status" value="1"/>
</dbReference>
<dbReference type="HOGENOM" id="CLU_180154_0_0_1"/>
<reference evidence="16 17" key="1">
    <citation type="submission" date="2009-06" db="EMBL/GenBank/DDBJ databases">
        <title>The Genome Sequence of Loxodonta africana (African elephant).</title>
        <authorList>
            <person name="Di Palma F."/>
            <person name="Heiman D."/>
            <person name="Young S."/>
            <person name="Johnson J."/>
            <person name="Lander E.S."/>
            <person name="Lindblad-Toh K."/>
        </authorList>
    </citation>
    <scope>NUCLEOTIDE SEQUENCE [LARGE SCALE GENOMIC DNA]</scope>
    <source>
        <strain evidence="16 17">Isolate ISIS603380</strain>
    </source>
</reference>
<dbReference type="GO" id="GO:0060697">
    <property type="term" value="P:positive regulation of phospholipid catabolic process"/>
    <property type="evidence" value="ECO:0007669"/>
    <property type="project" value="Ensembl"/>
</dbReference>
<dbReference type="RefSeq" id="XP_003406552.1">
    <property type="nucleotide sequence ID" value="XM_003406504.3"/>
</dbReference>
<dbReference type="KEGG" id="lav:100668149"/>
<dbReference type="PANTHER" id="PTHR16566:SF0">
    <property type="entry name" value="APOLIPOPROTEIN C-II"/>
    <property type="match status" value="1"/>
</dbReference>
<evidence type="ECO:0000313" key="17">
    <source>
        <dbReference type="Proteomes" id="UP000007646"/>
    </source>
</evidence>
<dbReference type="GO" id="GO:0042627">
    <property type="term" value="C:chylomicron"/>
    <property type="evidence" value="ECO:0007669"/>
    <property type="project" value="UniProtKB-UniRule"/>
</dbReference>
<keyword evidence="14 15" id="KW-0732">Signal</keyword>
<keyword evidence="11 14" id="KW-0443">Lipid metabolism</keyword>
<dbReference type="GO" id="GO:0010898">
    <property type="term" value="P:positive regulation of triglyceride catabolic process"/>
    <property type="evidence" value="ECO:0007669"/>
    <property type="project" value="Ensembl"/>
</dbReference>
<evidence type="ECO:0000256" key="13">
    <source>
        <dbReference type="ARBA" id="ARBA00031176"/>
    </source>
</evidence>
<evidence type="ECO:0000256" key="1">
    <source>
        <dbReference type="ARBA" id="ARBA00004613"/>
    </source>
</evidence>